<dbReference type="HOGENOM" id="CLU_2062849_0_0_1"/>
<dbReference type="AlphaFoldDB" id="A0A0C3E9S5"/>
<dbReference type="PANTHER" id="PTHR47990">
    <property type="entry name" value="2-OXOGLUTARATE (2OG) AND FE(II)-DEPENDENT OXYGENASE SUPERFAMILY PROTEIN-RELATED"/>
    <property type="match status" value="1"/>
</dbReference>
<dbReference type="SUPFAM" id="SSF51197">
    <property type="entry name" value="Clavaminate synthase-like"/>
    <property type="match status" value="1"/>
</dbReference>
<evidence type="ECO:0000313" key="2">
    <source>
        <dbReference type="EMBL" id="KIM64731.1"/>
    </source>
</evidence>
<dbReference type="InterPro" id="IPR027443">
    <property type="entry name" value="IPNS-like_sf"/>
</dbReference>
<dbReference type="InterPro" id="IPR005123">
    <property type="entry name" value="Oxoglu/Fe-dep_dioxygenase_dom"/>
</dbReference>
<accession>A0A0C3E9S5</accession>
<organism evidence="2 3">
    <name type="scientific">Scleroderma citrinum Foug A</name>
    <dbReference type="NCBI Taxonomy" id="1036808"/>
    <lineage>
        <taxon>Eukaryota</taxon>
        <taxon>Fungi</taxon>
        <taxon>Dikarya</taxon>
        <taxon>Basidiomycota</taxon>
        <taxon>Agaricomycotina</taxon>
        <taxon>Agaricomycetes</taxon>
        <taxon>Agaricomycetidae</taxon>
        <taxon>Boletales</taxon>
        <taxon>Sclerodermatineae</taxon>
        <taxon>Sclerodermataceae</taxon>
        <taxon>Scleroderma</taxon>
    </lineage>
</organism>
<evidence type="ECO:0000313" key="3">
    <source>
        <dbReference type="Proteomes" id="UP000053989"/>
    </source>
</evidence>
<dbReference type="InParanoid" id="A0A0C3E9S5"/>
<dbReference type="STRING" id="1036808.A0A0C3E9S5"/>
<dbReference type="Gene3D" id="2.60.120.330">
    <property type="entry name" value="B-lactam Antibiotic, Isopenicillin N Synthase, Chain"/>
    <property type="match status" value="1"/>
</dbReference>
<sequence length="119" mass="13095">MRAMHYPPQTGPVDDRIVGLGAHTDASPSIQALQVLNSERRWINVTPIPGTLVVNIADQLGRWTNEVFRSPVHRAVNRSGMERYSIAVFFGTNSDVQIEVRGPGIPPFPQLKITHGLSA</sequence>
<dbReference type="Proteomes" id="UP000053989">
    <property type="component" value="Unassembled WGS sequence"/>
</dbReference>
<gene>
    <name evidence="2" type="ORF">SCLCIDRAFT_114498</name>
</gene>
<reference evidence="2 3" key="1">
    <citation type="submission" date="2014-04" db="EMBL/GenBank/DDBJ databases">
        <authorList>
            <consortium name="DOE Joint Genome Institute"/>
            <person name="Kuo A."/>
            <person name="Kohler A."/>
            <person name="Nagy L.G."/>
            <person name="Floudas D."/>
            <person name="Copeland A."/>
            <person name="Barry K.W."/>
            <person name="Cichocki N."/>
            <person name="Veneault-Fourrey C."/>
            <person name="LaButti K."/>
            <person name="Lindquist E.A."/>
            <person name="Lipzen A."/>
            <person name="Lundell T."/>
            <person name="Morin E."/>
            <person name="Murat C."/>
            <person name="Sun H."/>
            <person name="Tunlid A."/>
            <person name="Henrissat B."/>
            <person name="Grigoriev I.V."/>
            <person name="Hibbett D.S."/>
            <person name="Martin F."/>
            <person name="Nordberg H.P."/>
            <person name="Cantor M.N."/>
            <person name="Hua S.X."/>
        </authorList>
    </citation>
    <scope>NUCLEOTIDE SEQUENCE [LARGE SCALE GENOMIC DNA]</scope>
    <source>
        <strain evidence="2 3">Foug A</strain>
    </source>
</reference>
<dbReference type="OrthoDB" id="288590at2759"/>
<name>A0A0C3E9S5_9AGAM</name>
<protein>
    <recommendedName>
        <fullName evidence="1">Fe2OG dioxygenase domain-containing protein</fullName>
    </recommendedName>
</protein>
<dbReference type="InterPro" id="IPR050231">
    <property type="entry name" value="Iron_ascorbate_oxido_reductase"/>
</dbReference>
<reference evidence="3" key="2">
    <citation type="submission" date="2015-01" db="EMBL/GenBank/DDBJ databases">
        <title>Evolutionary Origins and Diversification of the Mycorrhizal Mutualists.</title>
        <authorList>
            <consortium name="DOE Joint Genome Institute"/>
            <consortium name="Mycorrhizal Genomics Consortium"/>
            <person name="Kohler A."/>
            <person name="Kuo A."/>
            <person name="Nagy L.G."/>
            <person name="Floudas D."/>
            <person name="Copeland A."/>
            <person name="Barry K.W."/>
            <person name="Cichocki N."/>
            <person name="Veneault-Fourrey C."/>
            <person name="LaButti K."/>
            <person name="Lindquist E.A."/>
            <person name="Lipzen A."/>
            <person name="Lundell T."/>
            <person name="Morin E."/>
            <person name="Murat C."/>
            <person name="Riley R."/>
            <person name="Ohm R."/>
            <person name="Sun H."/>
            <person name="Tunlid A."/>
            <person name="Henrissat B."/>
            <person name="Grigoriev I.V."/>
            <person name="Hibbett D.S."/>
            <person name="Martin F."/>
        </authorList>
    </citation>
    <scope>NUCLEOTIDE SEQUENCE [LARGE SCALE GENOMIC DNA]</scope>
    <source>
        <strain evidence="3">Foug A</strain>
    </source>
</reference>
<keyword evidence="3" id="KW-1185">Reference proteome</keyword>
<feature type="domain" description="Fe2OG dioxygenase" evidence="1">
    <location>
        <begin position="1"/>
        <end position="92"/>
    </location>
</feature>
<proteinExistence type="predicted"/>
<evidence type="ECO:0000259" key="1">
    <source>
        <dbReference type="PROSITE" id="PS51471"/>
    </source>
</evidence>
<dbReference type="Pfam" id="PF03171">
    <property type="entry name" value="2OG-FeII_Oxy"/>
    <property type="match status" value="1"/>
</dbReference>
<dbReference type="InterPro" id="IPR044861">
    <property type="entry name" value="IPNS-like_FE2OG_OXY"/>
</dbReference>
<dbReference type="PROSITE" id="PS51471">
    <property type="entry name" value="FE2OG_OXY"/>
    <property type="match status" value="1"/>
</dbReference>
<dbReference type="EMBL" id="KN822026">
    <property type="protein sequence ID" value="KIM64731.1"/>
    <property type="molecule type" value="Genomic_DNA"/>
</dbReference>